<protein>
    <submittedName>
        <fullName evidence="1">Uncharacterized protein</fullName>
    </submittedName>
</protein>
<sequence length="35" mass="4118">MLFPFLFYFSRRKAVALEKLNITFVPPIDWAGCLL</sequence>
<accession>A0A8S5Q852</accession>
<name>A0A8S5Q852_9CAUD</name>
<dbReference type="EMBL" id="BK015596">
    <property type="protein sequence ID" value="DAE14925.1"/>
    <property type="molecule type" value="Genomic_DNA"/>
</dbReference>
<reference evidence="1" key="1">
    <citation type="journal article" date="2021" name="Proc. Natl. Acad. Sci. U.S.A.">
        <title>A Catalog of Tens of Thousands of Viruses from Human Metagenomes Reveals Hidden Associations with Chronic Diseases.</title>
        <authorList>
            <person name="Tisza M.J."/>
            <person name="Buck C.B."/>
        </authorList>
    </citation>
    <scope>NUCLEOTIDE SEQUENCE</scope>
    <source>
        <strain evidence="1">Ct1IL4</strain>
    </source>
</reference>
<evidence type="ECO:0000313" key="1">
    <source>
        <dbReference type="EMBL" id="DAE14925.1"/>
    </source>
</evidence>
<organism evidence="1">
    <name type="scientific">Myoviridae sp. ct1IL4</name>
    <dbReference type="NCBI Taxonomy" id="2825019"/>
    <lineage>
        <taxon>Viruses</taxon>
        <taxon>Duplodnaviria</taxon>
        <taxon>Heunggongvirae</taxon>
        <taxon>Uroviricota</taxon>
        <taxon>Caudoviricetes</taxon>
    </lineage>
</organism>
<proteinExistence type="predicted"/>